<name>A0A0H4ISU4_9CAUD</name>
<evidence type="ECO:0000313" key="3">
    <source>
        <dbReference type="Proteomes" id="UP000202763"/>
    </source>
</evidence>
<reference evidence="2 3" key="1">
    <citation type="submission" date="2015-05" db="EMBL/GenBank/DDBJ databases">
        <authorList>
            <person name="Wang D.B."/>
            <person name="Wang M."/>
        </authorList>
    </citation>
    <scope>NUCLEOTIDE SEQUENCE [LARGE SCALE GENOMIC DNA]</scope>
</reference>
<organism evidence="2 3">
    <name type="scientific">Pseudoalteromonas phage H101</name>
    <dbReference type="NCBI Taxonomy" id="1654919"/>
    <lineage>
        <taxon>Viruses</taxon>
        <taxon>Duplodnaviria</taxon>
        <taxon>Heunggongvirae</taxon>
        <taxon>Uroviricota</taxon>
        <taxon>Caudoviricetes</taxon>
        <taxon>Shandongvirus</taxon>
        <taxon>Shandongvirus H101</taxon>
    </lineage>
</organism>
<keyword evidence="3" id="KW-1185">Reference proteome</keyword>
<accession>A0A0H4ISU4</accession>
<protein>
    <submittedName>
        <fullName evidence="2">Uncharacterized protein</fullName>
    </submittedName>
</protein>
<sequence>MLRDSVYSDGVFNYREKSKMPVYLSVGLTLIIMLIVFMLFWVDVPTGSREVLFMLLGVVVKEWGSAMQFWFGTTRSSADKTRLMIK</sequence>
<feature type="transmembrane region" description="Helical" evidence="1">
    <location>
        <begin position="53"/>
        <end position="72"/>
    </location>
</feature>
<evidence type="ECO:0000256" key="1">
    <source>
        <dbReference type="SAM" id="Phobius"/>
    </source>
</evidence>
<evidence type="ECO:0000313" key="2">
    <source>
        <dbReference type="EMBL" id="AKO60926.1"/>
    </source>
</evidence>
<keyword evidence="1" id="KW-0472">Membrane</keyword>
<dbReference type="Proteomes" id="UP000202763">
    <property type="component" value="Segment"/>
</dbReference>
<dbReference type="RefSeq" id="YP_009225459.1">
    <property type="nucleotide sequence ID" value="NC_029094.1"/>
</dbReference>
<dbReference type="EMBL" id="KR534323">
    <property type="protein sequence ID" value="AKO60926.1"/>
    <property type="molecule type" value="Genomic_DNA"/>
</dbReference>
<dbReference type="GeneID" id="26796520"/>
<proteinExistence type="predicted"/>
<feature type="transmembrane region" description="Helical" evidence="1">
    <location>
        <begin position="21"/>
        <end position="41"/>
    </location>
</feature>
<keyword evidence="1" id="KW-0812">Transmembrane</keyword>
<dbReference type="KEGG" id="vg:26796520"/>
<keyword evidence="1" id="KW-1133">Transmembrane helix</keyword>